<protein>
    <submittedName>
        <fullName evidence="1">DUF3888 domain-containing protein</fullName>
    </submittedName>
</protein>
<comment type="caution">
    <text evidence="1">The sequence shown here is derived from an EMBL/GenBank/DDBJ whole genome shotgun (WGS) entry which is preliminary data.</text>
</comment>
<dbReference type="AlphaFoldDB" id="A0A494Z4M5"/>
<evidence type="ECO:0000313" key="2">
    <source>
        <dbReference type="Proteomes" id="UP000272238"/>
    </source>
</evidence>
<organism evidence="1 2">
    <name type="scientific">Ureibacillus endophyticus</name>
    <dbReference type="NCBI Taxonomy" id="1978490"/>
    <lineage>
        <taxon>Bacteria</taxon>
        <taxon>Bacillati</taxon>
        <taxon>Bacillota</taxon>
        <taxon>Bacilli</taxon>
        <taxon>Bacillales</taxon>
        <taxon>Caryophanaceae</taxon>
        <taxon>Ureibacillus</taxon>
    </lineage>
</organism>
<name>A0A494Z4M5_9BACL</name>
<dbReference type="InterPro" id="IPR024984">
    <property type="entry name" value="DUF3888"/>
</dbReference>
<proteinExistence type="predicted"/>
<dbReference type="Proteomes" id="UP000272238">
    <property type="component" value="Unassembled WGS sequence"/>
</dbReference>
<dbReference type="EMBL" id="RBZN01000017">
    <property type="protein sequence ID" value="RKQ16935.1"/>
    <property type="molecule type" value="Genomic_DNA"/>
</dbReference>
<keyword evidence="2" id="KW-1185">Reference proteome</keyword>
<evidence type="ECO:0000313" key="1">
    <source>
        <dbReference type="EMBL" id="RKQ16935.1"/>
    </source>
</evidence>
<gene>
    <name evidence="1" type="ORF">D8M03_08645</name>
</gene>
<reference evidence="1 2" key="1">
    <citation type="journal article" date="2016" name="Antonie Van Leeuwenhoek">
        <title>Lysinibacillus endophyticus sp. nov., an indole-3-acetic acid producing endophytic bacterium isolated from corn root (Zea mays cv. Xinken-5).</title>
        <authorList>
            <person name="Yu J."/>
            <person name="Guan X."/>
            <person name="Liu C."/>
            <person name="Xiang W."/>
            <person name="Yu Z."/>
            <person name="Liu X."/>
            <person name="Wang G."/>
        </authorList>
    </citation>
    <scope>NUCLEOTIDE SEQUENCE [LARGE SCALE GENOMIC DNA]</scope>
    <source>
        <strain evidence="1 2">DSM 100506</strain>
    </source>
</reference>
<dbReference type="Pfam" id="PF13027">
    <property type="entry name" value="DUF3888"/>
    <property type="match status" value="1"/>
</dbReference>
<sequence length="144" mass="16871">MVMKKYILIPVITLLILTAALLTFAETPYYQPPKESDEELVMDMFFSLLLPEIQQAVTHYYADSYYESPLVYPYQINILKMERTNGYRGFMFSVVIEVTPVFGAHNPIGRDQLTFSITPSEVELKKFKHLEDFELPEHLRDLKR</sequence>
<accession>A0A494Z4M5</accession>
<dbReference type="OrthoDB" id="1906683at2"/>